<feature type="region of interest" description="Disordered" evidence="1">
    <location>
        <begin position="1"/>
        <end position="58"/>
    </location>
</feature>
<dbReference type="Proteomes" id="UP000279307">
    <property type="component" value="Chromosome 5"/>
</dbReference>
<evidence type="ECO:0000256" key="1">
    <source>
        <dbReference type="SAM" id="MobiDB-lite"/>
    </source>
</evidence>
<reference evidence="2" key="2">
    <citation type="submission" date="2018-07" db="EMBL/GenBank/DDBJ databases">
        <authorList>
            <person name="Mckenzie S.K."/>
            <person name="Kronauer D.J.C."/>
        </authorList>
    </citation>
    <scope>NUCLEOTIDE SEQUENCE</scope>
    <source>
        <strain evidence="2">Clonal line C1</strain>
    </source>
</reference>
<accession>A0A3L8DRN1</accession>
<organism evidence="2">
    <name type="scientific">Ooceraea biroi</name>
    <name type="common">Clonal raider ant</name>
    <name type="synonym">Cerapachys biroi</name>
    <dbReference type="NCBI Taxonomy" id="2015173"/>
    <lineage>
        <taxon>Eukaryota</taxon>
        <taxon>Metazoa</taxon>
        <taxon>Ecdysozoa</taxon>
        <taxon>Arthropoda</taxon>
        <taxon>Hexapoda</taxon>
        <taxon>Insecta</taxon>
        <taxon>Pterygota</taxon>
        <taxon>Neoptera</taxon>
        <taxon>Endopterygota</taxon>
        <taxon>Hymenoptera</taxon>
        <taxon>Apocrita</taxon>
        <taxon>Aculeata</taxon>
        <taxon>Formicoidea</taxon>
        <taxon>Formicidae</taxon>
        <taxon>Dorylinae</taxon>
        <taxon>Ooceraea</taxon>
    </lineage>
</organism>
<evidence type="ECO:0000313" key="2">
    <source>
        <dbReference type="EMBL" id="RLU22962.1"/>
    </source>
</evidence>
<reference evidence="2" key="1">
    <citation type="journal article" date="2018" name="Genome Res.">
        <title>The genomic architecture and molecular evolution of ant odorant receptors.</title>
        <authorList>
            <person name="McKenzie S.K."/>
            <person name="Kronauer D.J.C."/>
        </authorList>
    </citation>
    <scope>NUCLEOTIDE SEQUENCE [LARGE SCALE GENOMIC DNA]</scope>
    <source>
        <strain evidence="2">Clonal line C1</strain>
    </source>
</reference>
<dbReference type="EMBL" id="QOIP01000005">
    <property type="protein sequence ID" value="RLU22962.1"/>
    <property type="molecule type" value="Genomic_DNA"/>
</dbReference>
<sequence length="167" mass="18178">MEERRERTPRYPVRSLAAPRLRRRPMESRVRGGAFRVGQHGSSASLSPAGGHSAEEDPLRTSLVDTPVSAYCSSASARCRGRRHGALASLSHLAAKRPEISRCSDPRNSRTGHRRILSAAALLSVSVRHGDAARSADCTSPDVSPLLERRCCHDKCLMFAPNSLLVL</sequence>
<comment type="caution">
    <text evidence="2">The sequence shown here is derived from an EMBL/GenBank/DDBJ whole genome shotgun (WGS) entry which is preliminary data.</text>
</comment>
<proteinExistence type="predicted"/>
<dbReference type="AlphaFoldDB" id="A0A3L8DRN1"/>
<gene>
    <name evidence="2" type="ORF">DMN91_005240</name>
</gene>
<protein>
    <submittedName>
        <fullName evidence="2">Uncharacterized protein</fullName>
    </submittedName>
</protein>
<name>A0A3L8DRN1_OOCBI</name>